<dbReference type="Proteomes" id="UP000499080">
    <property type="component" value="Unassembled WGS sequence"/>
</dbReference>
<dbReference type="EMBL" id="BGPR01001258">
    <property type="protein sequence ID" value="GBM49470.1"/>
    <property type="molecule type" value="Genomic_DNA"/>
</dbReference>
<gene>
    <name evidence="1" type="ORF">AVEN_142608_1</name>
</gene>
<protein>
    <submittedName>
        <fullName evidence="1">Uncharacterized protein</fullName>
    </submittedName>
</protein>
<keyword evidence="2" id="KW-1185">Reference proteome</keyword>
<sequence length="84" mass="9554">MVIVRLTPSLAQLTCKGVMSNTGQRGKQTITCSRTRPWAPWPCLAAKETRPNLLGRWSQRPWVKENTPIPNTRLAQPQSIRYLP</sequence>
<proteinExistence type="predicted"/>
<accession>A0A4Y2G6X9</accession>
<evidence type="ECO:0000313" key="1">
    <source>
        <dbReference type="EMBL" id="GBM49470.1"/>
    </source>
</evidence>
<organism evidence="1 2">
    <name type="scientific">Araneus ventricosus</name>
    <name type="common">Orbweaver spider</name>
    <name type="synonym">Epeira ventricosa</name>
    <dbReference type="NCBI Taxonomy" id="182803"/>
    <lineage>
        <taxon>Eukaryota</taxon>
        <taxon>Metazoa</taxon>
        <taxon>Ecdysozoa</taxon>
        <taxon>Arthropoda</taxon>
        <taxon>Chelicerata</taxon>
        <taxon>Arachnida</taxon>
        <taxon>Araneae</taxon>
        <taxon>Araneomorphae</taxon>
        <taxon>Entelegynae</taxon>
        <taxon>Araneoidea</taxon>
        <taxon>Araneidae</taxon>
        <taxon>Araneus</taxon>
    </lineage>
</organism>
<reference evidence="1 2" key="1">
    <citation type="journal article" date="2019" name="Sci. Rep.">
        <title>Orb-weaving spider Araneus ventricosus genome elucidates the spidroin gene catalogue.</title>
        <authorList>
            <person name="Kono N."/>
            <person name="Nakamura H."/>
            <person name="Ohtoshi R."/>
            <person name="Moran D.A.P."/>
            <person name="Shinohara A."/>
            <person name="Yoshida Y."/>
            <person name="Fujiwara M."/>
            <person name="Mori M."/>
            <person name="Tomita M."/>
            <person name="Arakawa K."/>
        </authorList>
    </citation>
    <scope>NUCLEOTIDE SEQUENCE [LARGE SCALE GENOMIC DNA]</scope>
</reference>
<comment type="caution">
    <text evidence="1">The sequence shown here is derived from an EMBL/GenBank/DDBJ whole genome shotgun (WGS) entry which is preliminary data.</text>
</comment>
<dbReference type="AlphaFoldDB" id="A0A4Y2G6X9"/>
<name>A0A4Y2G6X9_ARAVE</name>
<evidence type="ECO:0000313" key="2">
    <source>
        <dbReference type="Proteomes" id="UP000499080"/>
    </source>
</evidence>